<dbReference type="AlphaFoldDB" id="A0A9D1Z7H4"/>
<dbReference type="InterPro" id="IPR012259">
    <property type="entry name" value="DHFR"/>
</dbReference>
<keyword evidence="5" id="KW-0521">NADP</keyword>
<organism evidence="8 9">
    <name type="scientific">Candidatus Borkfalkia excrementavium</name>
    <dbReference type="NCBI Taxonomy" id="2838505"/>
    <lineage>
        <taxon>Bacteria</taxon>
        <taxon>Bacillati</taxon>
        <taxon>Bacillota</taxon>
        <taxon>Clostridia</taxon>
        <taxon>Christensenellales</taxon>
        <taxon>Christensenellaceae</taxon>
        <taxon>Candidatus Borkfalkia</taxon>
    </lineage>
</organism>
<comment type="pathway">
    <text evidence="1">Cofactor biosynthesis; tetrahydrofolate biosynthesis; 5,6,7,8-tetrahydrofolate from 7,8-dihydrofolate: step 1/1.</text>
</comment>
<dbReference type="PRINTS" id="PR00070">
    <property type="entry name" value="DHFR"/>
</dbReference>
<dbReference type="EC" id="1.5.1.3" evidence="3"/>
<dbReference type="GO" id="GO:0050661">
    <property type="term" value="F:NADP binding"/>
    <property type="evidence" value="ECO:0007669"/>
    <property type="project" value="InterPro"/>
</dbReference>
<dbReference type="GO" id="GO:0046452">
    <property type="term" value="P:dihydrofolate metabolic process"/>
    <property type="evidence" value="ECO:0007669"/>
    <property type="project" value="TreeGrafter"/>
</dbReference>
<evidence type="ECO:0000256" key="1">
    <source>
        <dbReference type="ARBA" id="ARBA00004903"/>
    </source>
</evidence>
<dbReference type="InterPro" id="IPR024072">
    <property type="entry name" value="DHFR-like_dom_sf"/>
</dbReference>
<evidence type="ECO:0000256" key="6">
    <source>
        <dbReference type="ARBA" id="ARBA00023002"/>
    </source>
</evidence>
<gene>
    <name evidence="8" type="ORF">H9728_03725</name>
</gene>
<dbReference type="GO" id="GO:0006730">
    <property type="term" value="P:one-carbon metabolic process"/>
    <property type="evidence" value="ECO:0007669"/>
    <property type="project" value="UniProtKB-KW"/>
</dbReference>
<dbReference type="PANTHER" id="PTHR48069:SF3">
    <property type="entry name" value="DIHYDROFOLATE REDUCTASE"/>
    <property type="match status" value="1"/>
</dbReference>
<dbReference type="EMBL" id="DXCO01000029">
    <property type="protein sequence ID" value="HIY78131.1"/>
    <property type="molecule type" value="Genomic_DNA"/>
</dbReference>
<dbReference type="Proteomes" id="UP000824135">
    <property type="component" value="Unassembled WGS sequence"/>
</dbReference>
<dbReference type="GO" id="GO:0046654">
    <property type="term" value="P:tetrahydrofolate biosynthetic process"/>
    <property type="evidence" value="ECO:0007669"/>
    <property type="project" value="InterPro"/>
</dbReference>
<dbReference type="PROSITE" id="PS51330">
    <property type="entry name" value="DHFR_2"/>
    <property type="match status" value="1"/>
</dbReference>
<dbReference type="CDD" id="cd00209">
    <property type="entry name" value="DHFR"/>
    <property type="match status" value="1"/>
</dbReference>
<evidence type="ECO:0000259" key="7">
    <source>
        <dbReference type="PROSITE" id="PS51330"/>
    </source>
</evidence>
<dbReference type="Pfam" id="PF00186">
    <property type="entry name" value="DHFR_1"/>
    <property type="match status" value="1"/>
</dbReference>
<dbReference type="InterPro" id="IPR001796">
    <property type="entry name" value="DHFR_dom"/>
</dbReference>
<evidence type="ECO:0000256" key="3">
    <source>
        <dbReference type="ARBA" id="ARBA00012856"/>
    </source>
</evidence>
<proteinExistence type="inferred from homology"/>
<evidence type="ECO:0000313" key="9">
    <source>
        <dbReference type="Proteomes" id="UP000824135"/>
    </source>
</evidence>
<sequence>MKAIVVVDKNWGIGKNNNLLFSLPADMKHFRETTSGKVVVMGSNTLLSFPGSKPLKNRTNIVLWPGAEKREDCTIVHTLDELFSEISKYPEDDVFVVGGAMMYRTLLPYCSEVIATKAEADGGAEVFFENLDLQPDWSLESEGEPIETNGVAIRFCVYKNASVKEY</sequence>
<evidence type="ECO:0000256" key="2">
    <source>
        <dbReference type="ARBA" id="ARBA00009539"/>
    </source>
</evidence>
<reference evidence="8" key="2">
    <citation type="submission" date="2021-04" db="EMBL/GenBank/DDBJ databases">
        <authorList>
            <person name="Gilroy R."/>
        </authorList>
    </citation>
    <scope>NUCLEOTIDE SEQUENCE</scope>
    <source>
        <strain evidence="8">CHK199-9574</strain>
    </source>
</reference>
<keyword evidence="6" id="KW-0560">Oxidoreductase</keyword>
<dbReference type="GO" id="GO:0046655">
    <property type="term" value="P:folic acid metabolic process"/>
    <property type="evidence" value="ECO:0007669"/>
    <property type="project" value="TreeGrafter"/>
</dbReference>
<protein>
    <recommendedName>
        <fullName evidence="3">dihydrofolate reductase</fullName>
        <ecNumber evidence="3">1.5.1.3</ecNumber>
    </recommendedName>
</protein>
<evidence type="ECO:0000313" key="8">
    <source>
        <dbReference type="EMBL" id="HIY78131.1"/>
    </source>
</evidence>
<name>A0A9D1Z7H4_9FIRM</name>
<reference evidence="8" key="1">
    <citation type="journal article" date="2021" name="PeerJ">
        <title>Extensive microbial diversity within the chicken gut microbiome revealed by metagenomics and culture.</title>
        <authorList>
            <person name="Gilroy R."/>
            <person name="Ravi A."/>
            <person name="Getino M."/>
            <person name="Pursley I."/>
            <person name="Horton D.L."/>
            <person name="Alikhan N.F."/>
            <person name="Baker D."/>
            <person name="Gharbi K."/>
            <person name="Hall N."/>
            <person name="Watson M."/>
            <person name="Adriaenssens E.M."/>
            <person name="Foster-Nyarko E."/>
            <person name="Jarju S."/>
            <person name="Secka A."/>
            <person name="Antonio M."/>
            <person name="Oren A."/>
            <person name="Chaudhuri R.R."/>
            <person name="La Ragione R."/>
            <person name="Hildebrand F."/>
            <person name="Pallen M.J."/>
        </authorList>
    </citation>
    <scope>NUCLEOTIDE SEQUENCE</scope>
    <source>
        <strain evidence="8">CHK199-9574</strain>
    </source>
</reference>
<dbReference type="SUPFAM" id="SSF53597">
    <property type="entry name" value="Dihydrofolate reductase-like"/>
    <property type="match status" value="1"/>
</dbReference>
<evidence type="ECO:0000256" key="4">
    <source>
        <dbReference type="ARBA" id="ARBA00022563"/>
    </source>
</evidence>
<keyword evidence="4" id="KW-0554">One-carbon metabolism</keyword>
<comment type="caution">
    <text evidence="8">The sequence shown here is derived from an EMBL/GenBank/DDBJ whole genome shotgun (WGS) entry which is preliminary data.</text>
</comment>
<feature type="domain" description="DHFR" evidence="7">
    <location>
        <begin position="1"/>
        <end position="160"/>
    </location>
</feature>
<dbReference type="Gene3D" id="3.40.430.10">
    <property type="entry name" value="Dihydrofolate Reductase, subunit A"/>
    <property type="match status" value="1"/>
</dbReference>
<dbReference type="PANTHER" id="PTHR48069">
    <property type="entry name" value="DIHYDROFOLATE REDUCTASE"/>
    <property type="match status" value="1"/>
</dbReference>
<accession>A0A9D1Z7H4</accession>
<dbReference type="GO" id="GO:0004146">
    <property type="term" value="F:dihydrofolate reductase activity"/>
    <property type="evidence" value="ECO:0007669"/>
    <property type="project" value="UniProtKB-EC"/>
</dbReference>
<evidence type="ECO:0000256" key="5">
    <source>
        <dbReference type="ARBA" id="ARBA00022857"/>
    </source>
</evidence>
<comment type="similarity">
    <text evidence="2">Belongs to the dihydrofolate reductase family.</text>
</comment>